<keyword evidence="5" id="KW-0812">Transmembrane</keyword>
<dbReference type="PANTHER" id="PTHR30026:SF21">
    <property type="entry name" value="SLR1270 PROTEIN"/>
    <property type="match status" value="1"/>
</dbReference>
<feature type="chain" id="PRO_5046877590" evidence="8">
    <location>
        <begin position="20"/>
        <end position="418"/>
    </location>
</feature>
<reference evidence="9 10" key="1">
    <citation type="submission" date="2021-03" db="EMBL/GenBank/DDBJ databases">
        <title>Geobacter metallireducens gen. nov. sp. nov., a microorganism capable of coupling the complete oxidation of organic compounds to the reduction of iron and other metals.</title>
        <authorList>
            <person name="Li Y."/>
        </authorList>
    </citation>
    <scope>NUCLEOTIDE SEQUENCE [LARGE SCALE GENOMIC DNA]</scope>
    <source>
        <strain evidence="9 10">Jerry-YX</strain>
    </source>
</reference>
<feature type="signal peptide" evidence="8">
    <location>
        <begin position="1"/>
        <end position="19"/>
    </location>
</feature>
<gene>
    <name evidence="9" type="ORF">JZM60_05630</name>
</gene>
<proteinExistence type="inferred from homology"/>
<evidence type="ECO:0000256" key="1">
    <source>
        <dbReference type="ARBA" id="ARBA00004442"/>
    </source>
</evidence>
<dbReference type="PIRSF" id="PIRSF001892">
    <property type="entry name" value="CyaE"/>
    <property type="match status" value="1"/>
</dbReference>
<protein>
    <submittedName>
        <fullName evidence="9">TolC family protein</fullName>
    </submittedName>
</protein>
<evidence type="ECO:0000256" key="3">
    <source>
        <dbReference type="ARBA" id="ARBA00022448"/>
    </source>
</evidence>
<dbReference type="Proteomes" id="UP000663651">
    <property type="component" value="Chromosome"/>
</dbReference>
<evidence type="ECO:0000256" key="6">
    <source>
        <dbReference type="ARBA" id="ARBA00023136"/>
    </source>
</evidence>
<keyword evidence="7" id="KW-0998">Cell outer membrane</keyword>
<evidence type="ECO:0000256" key="5">
    <source>
        <dbReference type="ARBA" id="ARBA00022692"/>
    </source>
</evidence>
<dbReference type="InterPro" id="IPR028351">
    <property type="entry name" value="CyaE"/>
</dbReference>
<evidence type="ECO:0000256" key="4">
    <source>
        <dbReference type="ARBA" id="ARBA00022452"/>
    </source>
</evidence>
<dbReference type="InterPro" id="IPR051906">
    <property type="entry name" value="TolC-like"/>
</dbReference>
<keyword evidence="3" id="KW-0813">Transport</keyword>
<keyword evidence="10" id="KW-1185">Reference proteome</keyword>
<dbReference type="Pfam" id="PF02321">
    <property type="entry name" value="OEP"/>
    <property type="match status" value="2"/>
</dbReference>
<organism evidence="9 10">
    <name type="scientific">Geobacter benzoatilyticus</name>
    <dbReference type="NCBI Taxonomy" id="2815309"/>
    <lineage>
        <taxon>Bacteria</taxon>
        <taxon>Pseudomonadati</taxon>
        <taxon>Thermodesulfobacteriota</taxon>
        <taxon>Desulfuromonadia</taxon>
        <taxon>Geobacterales</taxon>
        <taxon>Geobacteraceae</taxon>
        <taxon>Geobacter</taxon>
    </lineage>
</organism>
<comment type="subcellular location">
    <subcellularLocation>
        <location evidence="1">Cell outer membrane</location>
    </subcellularLocation>
</comment>
<keyword evidence="4" id="KW-1134">Transmembrane beta strand</keyword>
<dbReference type="SUPFAM" id="SSF56954">
    <property type="entry name" value="Outer membrane efflux proteins (OEP)"/>
    <property type="match status" value="1"/>
</dbReference>
<evidence type="ECO:0000313" key="9">
    <source>
        <dbReference type="EMBL" id="QSV47347.1"/>
    </source>
</evidence>
<evidence type="ECO:0000256" key="2">
    <source>
        <dbReference type="ARBA" id="ARBA00007613"/>
    </source>
</evidence>
<keyword evidence="8" id="KW-0732">Signal</keyword>
<keyword evidence="6" id="KW-0472">Membrane</keyword>
<dbReference type="InterPro" id="IPR003423">
    <property type="entry name" value="OMP_efflux"/>
</dbReference>
<sequence length="418" mass="44559">MKMTMALGLILILSAKLHAAELLTMDEAVATALKSHPLAIEANENVSAAEARAGQAVAGYYPGIAIAADWSKGRSYLTPLESVKATEVHTDALYLRQTIYDFGRTAGAVEAARENRRAAAASREVTRQDVAFRARLAYYLLLAAEKQVAATRETVAAREAVFRQAREFFNQGIRAKVDVARAEASFYEARTALIRAESNREIGRVELANAMGVSSLDGRVLAEPAAFAAPLPGLEESLRAAFAARAELREYAALRNAAEAGVKTARSGHYPILSGTASIGYADSTFPPGGDVWAVGVNLTVPVFSGFSTVEKGKEARALLRAADARQSNLKLRIANEVESAWLSAGDAAARSESTEKEVAAAAESRDLAVGRYREGVGSIIEVTDAQSQALNAETARIQAGYDYHAALARLDRAVGKE</sequence>
<accession>A0ABX7Q796</accession>
<evidence type="ECO:0000256" key="7">
    <source>
        <dbReference type="ARBA" id="ARBA00023237"/>
    </source>
</evidence>
<dbReference type="Gene3D" id="1.20.1600.10">
    <property type="entry name" value="Outer membrane efflux proteins (OEP)"/>
    <property type="match status" value="1"/>
</dbReference>
<evidence type="ECO:0000313" key="10">
    <source>
        <dbReference type="Proteomes" id="UP000663651"/>
    </source>
</evidence>
<evidence type="ECO:0000256" key="8">
    <source>
        <dbReference type="SAM" id="SignalP"/>
    </source>
</evidence>
<dbReference type="PANTHER" id="PTHR30026">
    <property type="entry name" value="OUTER MEMBRANE PROTEIN TOLC"/>
    <property type="match status" value="1"/>
</dbReference>
<comment type="similarity">
    <text evidence="2">Belongs to the outer membrane factor (OMF) (TC 1.B.17) family.</text>
</comment>
<dbReference type="EMBL" id="CP071382">
    <property type="protein sequence ID" value="QSV47347.1"/>
    <property type="molecule type" value="Genomic_DNA"/>
</dbReference>
<name>A0ABX7Q796_9BACT</name>